<gene>
    <name evidence="3" type="ORF">DHL47_03880</name>
</gene>
<dbReference type="InterPro" id="IPR001387">
    <property type="entry name" value="Cro/C1-type_HTH"/>
</dbReference>
<dbReference type="PROSITE" id="PS50943">
    <property type="entry name" value="HTH_CROC1"/>
    <property type="match status" value="1"/>
</dbReference>
<comment type="caution">
    <text evidence="3">The sequence shown here is derived from an EMBL/GenBank/DDBJ whole genome shotgun (WGS) entry which is preliminary data.</text>
</comment>
<dbReference type="CDD" id="cd00093">
    <property type="entry name" value="HTH_XRE"/>
    <property type="match status" value="1"/>
</dbReference>
<dbReference type="Pfam" id="PF01381">
    <property type="entry name" value="HTH_3"/>
    <property type="match status" value="1"/>
</dbReference>
<organism evidence="3 4">
    <name type="scientific">Streptococcus panodentis</name>
    <dbReference type="NCBI Taxonomy" id="1581472"/>
    <lineage>
        <taxon>Bacteria</taxon>
        <taxon>Bacillati</taxon>
        <taxon>Bacillota</taxon>
        <taxon>Bacilli</taxon>
        <taxon>Lactobacillales</taxon>
        <taxon>Streptococcaceae</taxon>
        <taxon>Streptococcus</taxon>
    </lineage>
</organism>
<evidence type="ECO:0000313" key="4">
    <source>
        <dbReference type="Proteomes" id="UP001519349"/>
    </source>
</evidence>
<dbReference type="Gene3D" id="1.10.260.40">
    <property type="entry name" value="lambda repressor-like DNA-binding domains"/>
    <property type="match status" value="1"/>
</dbReference>
<dbReference type="RefSeq" id="WP_209550950.1">
    <property type="nucleotide sequence ID" value="NZ_QFAY01000006.1"/>
</dbReference>
<dbReference type="EMBL" id="QFAY01000006">
    <property type="protein sequence ID" value="MBP2620488.1"/>
    <property type="molecule type" value="Genomic_DNA"/>
</dbReference>
<keyword evidence="4" id="KW-1185">Reference proteome</keyword>
<reference evidence="3 4" key="1">
    <citation type="submission" date="2018-05" db="EMBL/GenBank/DDBJ databases">
        <title>Draft genome sequence of Streptococcus panodentis CCUG 70867T.</title>
        <authorList>
            <person name="Salva-Serra F."/>
            <person name="Mendez V."/>
            <person name="Jaen-Luchoro D."/>
            <person name="Gonzales-Siles L."/>
            <person name="Karlsson R."/>
            <person name="Engstrom-Jakobsson H."/>
            <person name="Busquets A."/>
            <person name="Gomila M."/>
            <person name="Pineiro-Iglesias B."/>
            <person name="Bennasar-Figueras A."/>
            <person name="Seeger M."/>
            <person name="Moore E."/>
        </authorList>
    </citation>
    <scope>NUCLEOTIDE SEQUENCE [LARGE SCALE GENOMIC DNA]</scope>
    <source>
        <strain evidence="3 4">CCUG 70867</strain>
    </source>
</reference>
<sequence>MATIGERIRQLRSSQGFTQARLAEVLHVSKSAVSKWESNTNLPQAMELKNMSSLFHVRSDYLLGLSNQPAAGSAGGDKKLAALTAYFQQLEREESKQRCLDFVISQLNEQETAKMQAELLQKTLDEPKDHLPDVKIIVDADAALQELDK</sequence>
<dbReference type="SMART" id="SM00530">
    <property type="entry name" value="HTH_XRE"/>
    <property type="match status" value="1"/>
</dbReference>
<name>A0ABS5AV85_9STRE</name>
<dbReference type="Proteomes" id="UP001519349">
    <property type="component" value="Unassembled WGS sequence"/>
</dbReference>
<protein>
    <submittedName>
        <fullName evidence="3">XRE family transcriptional regulator</fullName>
    </submittedName>
</protein>
<evidence type="ECO:0000256" key="1">
    <source>
        <dbReference type="ARBA" id="ARBA00023125"/>
    </source>
</evidence>
<evidence type="ECO:0000259" key="2">
    <source>
        <dbReference type="PROSITE" id="PS50943"/>
    </source>
</evidence>
<keyword evidence="1" id="KW-0238">DNA-binding</keyword>
<evidence type="ECO:0000313" key="3">
    <source>
        <dbReference type="EMBL" id="MBP2620488.1"/>
    </source>
</evidence>
<dbReference type="InterPro" id="IPR010982">
    <property type="entry name" value="Lambda_DNA-bd_dom_sf"/>
</dbReference>
<proteinExistence type="predicted"/>
<dbReference type="SUPFAM" id="SSF47413">
    <property type="entry name" value="lambda repressor-like DNA-binding domains"/>
    <property type="match status" value="1"/>
</dbReference>
<dbReference type="PANTHER" id="PTHR46558">
    <property type="entry name" value="TRACRIPTIONAL REGULATORY PROTEIN-RELATED-RELATED"/>
    <property type="match status" value="1"/>
</dbReference>
<feature type="domain" description="HTH cro/C1-type" evidence="2">
    <location>
        <begin position="8"/>
        <end position="62"/>
    </location>
</feature>
<dbReference type="PANTHER" id="PTHR46558:SF13">
    <property type="entry name" value="HTH-TYPE TRANSCRIPTIONAL REGULATOR IMMR"/>
    <property type="match status" value="1"/>
</dbReference>
<accession>A0ABS5AV85</accession>